<evidence type="ECO:0000313" key="3">
    <source>
        <dbReference type="Proteomes" id="UP001556617"/>
    </source>
</evidence>
<reference evidence="2 3" key="1">
    <citation type="submission" date="2024-07" db="EMBL/GenBank/DDBJ databases">
        <authorList>
            <person name="Yun M."/>
        </authorList>
    </citation>
    <scope>NUCLEOTIDE SEQUENCE [LARGE SCALE GENOMIC DNA]</scope>
    <source>
        <strain evidence="2 3">MS01</strain>
    </source>
</reference>
<keyword evidence="1" id="KW-1133">Transmembrane helix</keyword>
<gene>
    <name evidence="2" type="ORF">AB3K24_09235</name>
</gene>
<proteinExistence type="predicted"/>
<sequence length="123" mass="14078">MNYQDYKKLSNSEVPCDLVPIVITRAVGLYLLKDGWTHTDQIVKGIKKVEEIHMEKKVTRFFANVHPIYVVIVILIGISIGDFLNSLIIKIIDSFIINIIVGGLSIYFTLIIASYIFYLKMKQ</sequence>
<evidence type="ECO:0000313" key="2">
    <source>
        <dbReference type="EMBL" id="MEX0381509.1"/>
    </source>
</evidence>
<comment type="caution">
    <text evidence="2">The sequence shown here is derived from an EMBL/GenBank/DDBJ whole genome shotgun (WGS) entry which is preliminary data.</text>
</comment>
<keyword evidence="3" id="KW-1185">Reference proteome</keyword>
<feature type="transmembrane region" description="Helical" evidence="1">
    <location>
        <begin position="95"/>
        <end position="118"/>
    </location>
</feature>
<dbReference type="EMBL" id="JBFPER010000001">
    <property type="protein sequence ID" value="MEX0381509.1"/>
    <property type="molecule type" value="Genomic_DNA"/>
</dbReference>
<dbReference type="RefSeq" id="WP_367975280.1">
    <property type="nucleotide sequence ID" value="NZ_JBFPEQ010000001.1"/>
</dbReference>
<accession>A0ABV3S6Q4</accession>
<dbReference type="Proteomes" id="UP001556617">
    <property type="component" value="Unassembled WGS sequence"/>
</dbReference>
<feature type="transmembrane region" description="Helical" evidence="1">
    <location>
        <begin position="68"/>
        <end position="89"/>
    </location>
</feature>
<keyword evidence="1" id="KW-0472">Membrane</keyword>
<protein>
    <submittedName>
        <fullName evidence="2">Uncharacterized protein</fullName>
    </submittedName>
</protein>
<keyword evidence="1" id="KW-0812">Transmembrane</keyword>
<evidence type="ECO:0000256" key="1">
    <source>
        <dbReference type="SAM" id="Phobius"/>
    </source>
</evidence>
<name>A0ABV3S6Q4_9LACO</name>
<organism evidence="2 3">
    <name type="scientific">Leuconostoc aquikimchii</name>
    <dbReference type="NCBI Taxonomy" id="3236804"/>
    <lineage>
        <taxon>Bacteria</taxon>
        <taxon>Bacillati</taxon>
        <taxon>Bacillota</taxon>
        <taxon>Bacilli</taxon>
        <taxon>Lactobacillales</taxon>
        <taxon>Lactobacillaceae</taxon>
        <taxon>Leuconostoc</taxon>
    </lineage>
</organism>